<dbReference type="InterPro" id="IPR055348">
    <property type="entry name" value="DctQ"/>
</dbReference>
<feature type="transmembrane region" description="Helical" evidence="9">
    <location>
        <begin position="134"/>
        <end position="156"/>
    </location>
</feature>
<gene>
    <name evidence="11" type="ORF">H206_02564</name>
</gene>
<sequence>MDAIEKFIEKIINFTEGVLSLLLLLMVLNVSFNVIMRYFFHNSSVAMQELEWHFFATIILLGISVSLKEEAHVRVDFLFERFSDRVQAAINIFGTFFFLLPLALLITAGSFTFVHDSWLIGEISENPGGLPYRWLIKGMIPLSFSFLVLSATGYILRNIRRFRRVDIKAGMREAGMQEIDK</sequence>
<evidence type="ECO:0000256" key="3">
    <source>
        <dbReference type="ARBA" id="ARBA00022475"/>
    </source>
</evidence>
<dbReference type="PANTHER" id="PTHR35011:SF4">
    <property type="entry name" value="SLL1102 PROTEIN"/>
    <property type="match status" value="1"/>
</dbReference>
<feature type="transmembrane region" description="Helical" evidence="9">
    <location>
        <begin position="88"/>
        <end position="114"/>
    </location>
</feature>
<dbReference type="Pfam" id="PF04290">
    <property type="entry name" value="DctQ"/>
    <property type="match status" value="1"/>
</dbReference>
<keyword evidence="5 9" id="KW-0812">Transmembrane</keyword>
<evidence type="ECO:0000256" key="4">
    <source>
        <dbReference type="ARBA" id="ARBA00022519"/>
    </source>
</evidence>
<evidence type="ECO:0000313" key="12">
    <source>
        <dbReference type="Proteomes" id="UP000287853"/>
    </source>
</evidence>
<evidence type="ECO:0000256" key="5">
    <source>
        <dbReference type="ARBA" id="ARBA00022692"/>
    </source>
</evidence>
<dbReference type="GO" id="GO:0005886">
    <property type="term" value="C:plasma membrane"/>
    <property type="evidence" value="ECO:0007669"/>
    <property type="project" value="UniProtKB-SubCell"/>
</dbReference>
<comment type="subcellular location">
    <subcellularLocation>
        <location evidence="1">Cell inner membrane</location>
        <topology evidence="1">Multi-pass membrane protein</topology>
    </subcellularLocation>
</comment>
<evidence type="ECO:0000256" key="7">
    <source>
        <dbReference type="ARBA" id="ARBA00023136"/>
    </source>
</evidence>
<dbReference type="PANTHER" id="PTHR35011">
    <property type="entry name" value="2,3-DIKETO-L-GULONATE TRAP TRANSPORTER SMALL PERMEASE PROTEIN YIAM"/>
    <property type="match status" value="1"/>
</dbReference>
<accession>A0A444ISB9</accession>
<comment type="similarity">
    <text evidence="8">Belongs to the TRAP transporter small permease family.</text>
</comment>
<feature type="domain" description="Tripartite ATP-independent periplasmic transporters DctQ component" evidence="10">
    <location>
        <begin position="26"/>
        <end position="160"/>
    </location>
</feature>
<evidence type="ECO:0000256" key="6">
    <source>
        <dbReference type="ARBA" id="ARBA00022989"/>
    </source>
</evidence>
<dbReference type="InterPro" id="IPR007387">
    <property type="entry name" value="TRAP_DctQ"/>
</dbReference>
<evidence type="ECO:0000313" key="11">
    <source>
        <dbReference type="EMBL" id="RWX43710.1"/>
    </source>
</evidence>
<protein>
    <submittedName>
        <fullName evidence="11">TRAP-type mannitol/chloroaromatic compound transport system, small permease component</fullName>
    </submittedName>
</protein>
<dbReference type="EMBL" id="MTKO01000112">
    <property type="protein sequence ID" value="RWX43710.1"/>
    <property type="molecule type" value="Genomic_DNA"/>
</dbReference>
<keyword evidence="2" id="KW-0813">Transport</keyword>
<keyword evidence="3" id="KW-1003">Cell membrane</keyword>
<dbReference type="Proteomes" id="UP000287853">
    <property type="component" value="Unassembled WGS sequence"/>
</dbReference>
<feature type="transmembrane region" description="Helical" evidence="9">
    <location>
        <begin position="21"/>
        <end position="40"/>
    </location>
</feature>
<evidence type="ECO:0000256" key="9">
    <source>
        <dbReference type="SAM" id="Phobius"/>
    </source>
</evidence>
<name>A0A444ISB9_9BACT</name>
<keyword evidence="4" id="KW-0997">Cell inner membrane</keyword>
<keyword evidence="7 9" id="KW-0472">Membrane</keyword>
<evidence type="ECO:0000256" key="1">
    <source>
        <dbReference type="ARBA" id="ARBA00004429"/>
    </source>
</evidence>
<dbReference type="AlphaFoldDB" id="A0A444ISB9"/>
<feature type="transmembrane region" description="Helical" evidence="9">
    <location>
        <begin position="52"/>
        <end position="67"/>
    </location>
</feature>
<organism evidence="11 12">
    <name type="scientific">Candidatus Electrothrix aarhusensis</name>
    <dbReference type="NCBI Taxonomy" id="1859131"/>
    <lineage>
        <taxon>Bacteria</taxon>
        <taxon>Pseudomonadati</taxon>
        <taxon>Thermodesulfobacteriota</taxon>
        <taxon>Desulfobulbia</taxon>
        <taxon>Desulfobulbales</taxon>
        <taxon>Desulfobulbaceae</taxon>
        <taxon>Candidatus Electrothrix</taxon>
    </lineage>
</organism>
<evidence type="ECO:0000256" key="2">
    <source>
        <dbReference type="ARBA" id="ARBA00022448"/>
    </source>
</evidence>
<reference evidence="11 12" key="1">
    <citation type="submission" date="2017-01" db="EMBL/GenBank/DDBJ databases">
        <title>The cable genome- insights into the physiology and evolution of filamentous bacteria capable of sulfide oxidation via long distance electron transfer.</title>
        <authorList>
            <person name="Schreiber L."/>
            <person name="Bjerg J.T."/>
            <person name="Boggild A."/>
            <person name="Van De Vossenberg J."/>
            <person name="Meysman F."/>
            <person name="Nielsen L.P."/>
            <person name="Schramm A."/>
            <person name="Kjeldsen K.U."/>
        </authorList>
    </citation>
    <scope>NUCLEOTIDE SEQUENCE [LARGE SCALE GENOMIC DNA]</scope>
    <source>
        <strain evidence="11">MCF</strain>
    </source>
</reference>
<keyword evidence="6 9" id="KW-1133">Transmembrane helix</keyword>
<comment type="caution">
    <text evidence="11">The sequence shown here is derived from an EMBL/GenBank/DDBJ whole genome shotgun (WGS) entry which is preliminary data.</text>
</comment>
<keyword evidence="12" id="KW-1185">Reference proteome</keyword>
<evidence type="ECO:0000256" key="8">
    <source>
        <dbReference type="ARBA" id="ARBA00038436"/>
    </source>
</evidence>
<proteinExistence type="inferred from homology"/>
<evidence type="ECO:0000259" key="10">
    <source>
        <dbReference type="Pfam" id="PF04290"/>
    </source>
</evidence>